<dbReference type="EMBL" id="HBNS01030234">
    <property type="protein sequence ID" value="CAE4624029.1"/>
    <property type="molecule type" value="Transcribed_RNA"/>
</dbReference>
<organism evidence="3">
    <name type="scientific">Ditylum brightwellii</name>
    <dbReference type="NCBI Taxonomy" id="49249"/>
    <lineage>
        <taxon>Eukaryota</taxon>
        <taxon>Sar</taxon>
        <taxon>Stramenopiles</taxon>
        <taxon>Ochrophyta</taxon>
        <taxon>Bacillariophyta</taxon>
        <taxon>Mediophyceae</taxon>
        <taxon>Lithodesmiophycidae</taxon>
        <taxon>Lithodesmiales</taxon>
        <taxon>Lithodesmiaceae</taxon>
        <taxon>Ditylum</taxon>
    </lineage>
</organism>
<keyword evidence="2" id="KW-0812">Transmembrane</keyword>
<evidence type="ECO:0000256" key="2">
    <source>
        <dbReference type="SAM" id="Phobius"/>
    </source>
</evidence>
<proteinExistence type="predicted"/>
<keyword evidence="2" id="KW-1133">Transmembrane helix</keyword>
<feature type="compositionally biased region" description="Basic and acidic residues" evidence="1">
    <location>
        <begin position="40"/>
        <end position="58"/>
    </location>
</feature>
<feature type="transmembrane region" description="Helical" evidence="2">
    <location>
        <begin position="120"/>
        <end position="142"/>
    </location>
</feature>
<evidence type="ECO:0000313" key="3">
    <source>
        <dbReference type="EMBL" id="CAE4624029.1"/>
    </source>
</evidence>
<sequence>MFRRFRGGNGNGGDNESEALEMPSSNHPNPEEGVGETSNEDNREEVRRMQVGNERESVNEDEDDHTIIGFDDGNDIRRRQGGGLDDNLMPMWDTQNDEDAEQRRQNTIRREIESVQRSNFFHLFLLCLVPTTLLLVVVASILGEGDDCGSLTTNCSREPRKFMNAFTSRCICDSIPVQSKWNVNFPDP</sequence>
<gene>
    <name evidence="3" type="ORF">DBRI00130_LOCUS23742</name>
</gene>
<name>A0A7S4RTC5_9STRA</name>
<reference evidence="3" key="1">
    <citation type="submission" date="2021-01" db="EMBL/GenBank/DDBJ databases">
        <authorList>
            <person name="Corre E."/>
            <person name="Pelletier E."/>
            <person name="Niang G."/>
            <person name="Scheremetjew M."/>
            <person name="Finn R."/>
            <person name="Kale V."/>
            <person name="Holt S."/>
            <person name="Cochrane G."/>
            <person name="Meng A."/>
            <person name="Brown T."/>
            <person name="Cohen L."/>
        </authorList>
    </citation>
    <scope>NUCLEOTIDE SEQUENCE</scope>
    <source>
        <strain evidence="3">GSO104</strain>
    </source>
</reference>
<accession>A0A7S4RTC5</accession>
<feature type="region of interest" description="Disordered" evidence="1">
    <location>
        <begin position="1"/>
        <end position="90"/>
    </location>
</feature>
<evidence type="ECO:0000256" key="1">
    <source>
        <dbReference type="SAM" id="MobiDB-lite"/>
    </source>
</evidence>
<keyword evidence="2" id="KW-0472">Membrane</keyword>
<dbReference type="AlphaFoldDB" id="A0A7S4RTC5"/>
<protein>
    <submittedName>
        <fullName evidence="3">Uncharacterized protein</fullName>
    </submittedName>
</protein>